<dbReference type="Pfam" id="PF03108">
    <property type="entry name" value="DBD_Tnp_Mut"/>
    <property type="match status" value="1"/>
</dbReference>
<dbReference type="PANTHER" id="PTHR31973">
    <property type="entry name" value="POLYPROTEIN, PUTATIVE-RELATED"/>
    <property type="match status" value="1"/>
</dbReference>
<reference evidence="6 7" key="1">
    <citation type="journal article" date="2016" name="Sci. Rep.">
        <title>The Dendrobium catenatum Lindl. genome sequence provides insights into polysaccharide synthase, floral development and adaptive evolution.</title>
        <authorList>
            <person name="Zhang G.Q."/>
            <person name="Xu Q."/>
            <person name="Bian C."/>
            <person name="Tsai W.C."/>
            <person name="Yeh C.M."/>
            <person name="Liu K.W."/>
            <person name="Yoshida K."/>
            <person name="Zhang L.S."/>
            <person name="Chang S.B."/>
            <person name="Chen F."/>
            <person name="Shi Y."/>
            <person name="Su Y.Y."/>
            <person name="Zhang Y.Q."/>
            <person name="Chen L.J."/>
            <person name="Yin Y."/>
            <person name="Lin M."/>
            <person name="Huang H."/>
            <person name="Deng H."/>
            <person name="Wang Z.W."/>
            <person name="Zhu S.L."/>
            <person name="Zhao X."/>
            <person name="Deng C."/>
            <person name="Niu S.C."/>
            <person name="Huang J."/>
            <person name="Wang M."/>
            <person name="Liu G.H."/>
            <person name="Yang H.J."/>
            <person name="Xiao X.J."/>
            <person name="Hsiao Y.Y."/>
            <person name="Wu W.L."/>
            <person name="Chen Y.Y."/>
            <person name="Mitsuda N."/>
            <person name="Ohme-Takagi M."/>
            <person name="Luo Y.B."/>
            <person name="Van de Peer Y."/>
            <person name="Liu Z.J."/>
        </authorList>
    </citation>
    <scope>NUCLEOTIDE SEQUENCE [LARGE SCALE GENOMIC DNA]</scope>
    <source>
        <tissue evidence="6">The whole plant</tissue>
    </source>
</reference>
<dbReference type="AlphaFoldDB" id="A0A2I0VGR4"/>
<evidence type="ECO:0000313" key="7">
    <source>
        <dbReference type="Proteomes" id="UP000233837"/>
    </source>
</evidence>
<evidence type="ECO:0000259" key="4">
    <source>
        <dbReference type="Pfam" id="PF03108"/>
    </source>
</evidence>
<evidence type="ECO:0000256" key="3">
    <source>
        <dbReference type="ARBA" id="ARBA00023172"/>
    </source>
</evidence>
<dbReference type="EMBL" id="KZ504320">
    <property type="protein sequence ID" value="PKU62599.1"/>
    <property type="molecule type" value="Genomic_DNA"/>
</dbReference>
<keyword evidence="3" id="KW-0233">DNA recombination</keyword>
<dbReference type="Proteomes" id="UP000233837">
    <property type="component" value="Unassembled WGS sequence"/>
</dbReference>
<evidence type="ECO:0008006" key="8">
    <source>
        <dbReference type="Google" id="ProtNLM"/>
    </source>
</evidence>
<evidence type="ECO:0000256" key="1">
    <source>
        <dbReference type="ARBA" id="ARBA00022578"/>
    </source>
</evidence>
<keyword evidence="7" id="KW-1185">Reference proteome</keyword>
<proteinExistence type="predicted"/>
<keyword evidence="2" id="KW-0238">DNA-binding</keyword>
<feature type="domain" description="MULE transposase" evidence="5">
    <location>
        <begin position="274"/>
        <end position="368"/>
    </location>
</feature>
<evidence type="ECO:0000259" key="5">
    <source>
        <dbReference type="Pfam" id="PF10551"/>
    </source>
</evidence>
<dbReference type="InterPro" id="IPR004332">
    <property type="entry name" value="Transposase_MuDR"/>
</dbReference>
<dbReference type="Pfam" id="PF10551">
    <property type="entry name" value="MULE"/>
    <property type="match status" value="1"/>
</dbReference>
<protein>
    <recommendedName>
        <fullName evidence="8">Transposase MuDR plant domain-containing protein</fullName>
    </recommendedName>
</protein>
<sequence length="468" mass="53110">MPIISDIDVMEMLTNSSGSHRMEVVVVVKELEENMGMTCDSDHIEMRDLSGNITTINDGLVGGISDGVIRSPDLEDNSLVVGSRFEDSCSFKQSIRSNAIIHNFDIKIKASDKTRVIATCSYRGCPWRIRASLCSDGHSFEVKKLHPTHLCPGVNRAGNKQATTSWVAQEIQEIVKRNPDITPKNISNTLETTYGLSLPYMKIWRSRELARDQMFGSIDDNYKWVPTLRSELLRRNPGSHITYQCDNNNKSFKRFFVSFKVCIDGFLSGCRHLIGVDACHLKSKYLGVLLSANCLDGNNGLFTIAVAVAESESKKSWEWFLKNLSEAFSCEVEQLAFISDMEKGLGEAIRVVFPKAEHRVCMRHLWKNIKKFFRCADGQKLQKLVWTAANSFSEHKLNLLSWHSLSFRTHQAFQNISKIDALAFNQTCHTQLLIFNARQAHPAKENKMKMIQKKIENEGKLIRPKKTK</sequence>
<dbReference type="InterPro" id="IPR001207">
    <property type="entry name" value="Transposase_mutator"/>
</dbReference>
<organism evidence="6 7">
    <name type="scientific">Dendrobium catenatum</name>
    <dbReference type="NCBI Taxonomy" id="906689"/>
    <lineage>
        <taxon>Eukaryota</taxon>
        <taxon>Viridiplantae</taxon>
        <taxon>Streptophyta</taxon>
        <taxon>Embryophyta</taxon>
        <taxon>Tracheophyta</taxon>
        <taxon>Spermatophyta</taxon>
        <taxon>Magnoliopsida</taxon>
        <taxon>Liliopsida</taxon>
        <taxon>Asparagales</taxon>
        <taxon>Orchidaceae</taxon>
        <taxon>Epidendroideae</taxon>
        <taxon>Malaxideae</taxon>
        <taxon>Dendrobiinae</taxon>
        <taxon>Dendrobium</taxon>
    </lineage>
</organism>
<dbReference type="PANTHER" id="PTHR31973:SF188">
    <property type="entry name" value="POLYPROTEIN, PUTATIVE-RELATED"/>
    <property type="match status" value="1"/>
</dbReference>
<keyword evidence="1" id="KW-0815">Transposition</keyword>
<dbReference type="PROSITE" id="PS01007">
    <property type="entry name" value="TRANSPOSASE_MUTATOR"/>
    <property type="match status" value="1"/>
</dbReference>
<accession>A0A2I0VGR4</accession>
<feature type="domain" description="Transposase MuDR plant" evidence="4">
    <location>
        <begin position="78"/>
        <end position="142"/>
    </location>
</feature>
<evidence type="ECO:0000313" key="6">
    <source>
        <dbReference type="EMBL" id="PKU62599.1"/>
    </source>
</evidence>
<dbReference type="InterPro" id="IPR018289">
    <property type="entry name" value="MULE_transposase_dom"/>
</dbReference>
<reference evidence="6 7" key="2">
    <citation type="journal article" date="2017" name="Nature">
        <title>The Apostasia genome and the evolution of orchids.</title>
        <authorList>
            <person name="Zhang G.Q."/>
            <person name="Liu K.W."/>
            <person name="Li Z."/>
            <person name="Lohaus R."/>
            <person name="Hsiao Y.Y."/>
            <person name="Niu S.C."/>
            <person name="Wang J.Y."/>
            <person name="Lin Y.C."/>
            <person name="Xu Q."/>
            <person name="Chen L.J."/>
            <person name="Yoshida K."/>
            <person name="Fujiwara S."/>
            <person name="Wang Z.W."/>
            <person name="Zhang Y.Q."/>
            <person name="Mitsuda N."/>
            <person name="Wang M."/>
            <person name="Liu G.H."/>
            <person name="Pecoraro L."/>
            <person name="Huang H.X."/>
            <person name="Xiao X.J."/>
            <person name="Lin M."/>
            <person name="Wu X.Y."/>
            <person name="Wu W.L."/>
            <person name="Chen Y.Y."/>
            <person name="Chang S.B."/>
            <person name="Sakamoto S."/>
            <person name="Ohme-Takagi M."/>
            <person name="Yagi M."/>
            <person name="Zeng S.J."/>
            <person name="Shen C.Y."/>
            <person name="Yeh C.M."/>
            <person name="Luo Y.B."/>
            <person name="Tsai W.C."/>
            <person name="Van de Peer Y."/>
            <person name="Liu Z.J."/>
        </authorList>
    </citation>
    <scope>NUCLEOTIDE SEQUENCE [LARGE SCALE GENOMIC DNA]</scope>
    <source>
        <tissue evidence="6">The whole plant</tissue>
    </source>
</reference>
<dbReference type="GO" id="GO:0003677">
    <property type="term" value="F:DNA binding"/>
    <property type="evidence" value="ECO:0007669"/>
    <property type="project" value="UniProtKB-KW"/>
</dbReference>
<dbReference type="GO" id="GO:0004803">
    <property type="term" value="F:transposase activity"/>
    <property type="evidence" value="ECO:0007669"/>
    <property type="project" value="InterPro"/>
</dbReference>
<evidence type="ECO:0000256" key="2">
    <source>
        <dbReference type="ARBA" id="ARBA00023125"/>
    </source>
</evidence>
<name>A0A2I0VGR4_9ASPA</name>
<gene>
    <name evidence="6" type="ORF">MA16_Dca028603</name>
</gene>
<dbReference type="GO" id="GO:0006313">
    <property type="term" value="P:DNA transposition"/>
    <property type="evidence" value="ECO:0007669"/>
    <property type="project" value="InterPro"/>
</dbReference>